<dbReference type="Proteomes" id="UP001234178">
    <property type="component" value="Unassembled WGS sequence"/>
</dbReference>
<name>A0ABQ9ZXP3_9CRUS</name>
<evidence type="ECO:0000313" key="7">
    <source>
        <dbReference type="Proteomes" id="UP001234178"/>
    </source>
</evidence>
<evidence type="ECO:0000256" key="4">
    <source>
        <dbReference type="PROSITE-ProRule" id="PRU00146"/>
    </source>
</evidence>
<evidence type="ECO:0000256" key="2">
    <source>
        <dbReference type="ARBA" id="ARBA00022771"/>
    </source>
</evidence>
<evidence type="ECO:0000313" key="6">
    <source>
        <dbReference type="EMBL" id="KAK4017425.1"/>
    </source>
</evidence>
<keyword evidence="7" id="KW-1185">Reference proteome</keyword>
<dbReference type="InterPro" id="IPR013083">
    <property type="entry name" value="Znf_RING/FYVE/PHD"/>
</dbReference>
<keyword evidence="1" id="KW-0479">Metal-binding</keyword>
<protein>
    <recommendedName>
        <fullName evidence="5">PHD-type domain-containing protein</fullName>
    </recommendedName>
</protein>
<gene>
    <name evidence="6" type="ORF">OUZ56_032736</name>
</gene>
<accession>A0ABQ9ZXP3</accession>
<organism evidence="6 7">
    <name type="scientific">Daphnia magna</name>
    <dbReference type="NCBI Taxonomy" id="35525"/>
    <lineage>
        <taxon>Eukaryota</taxon>
        <taxon>Metazoa</taxon>
        <taxon>Ecdysozoa</taxon>
        <taxon>Arthropoda</taxon>
        <taxon>Crustacea</taxon>
        <taxon>Branchiopoda</taxon>
        <taxon>Diplostraca</taxon>
        <taxon>Cladocera</taxon>
        <taxon>Anomopoda</taxon>
        <taxon>Daphniidae</taxon>
        <taxon>Daphnia</taxon>
    </lineage>
</organism>
<keyword evidence="2 4" id="KW-0863">Zinc-finger</keyword>
<evidence type="ECO:0000256" key="1">
    <source>
        <dbReference type="ARBA" id="ARBA00022723"/>
    </source>
</evidence>
<proteinExistence type="predicted"/>
<dbReference type="SUPFAM" id="SSF57903">
    <property type="entry name" value="FYVE/PHD zinc finger"/>
    <property type="match status" value="1"/>
</dbReference>
<dbReference type="EMBL" id="JAOYFB010000006">
    <property type="protein sequence ID" value="KAK4017425.1"/>
    <property type="molecule type" value="Genomic_DNA"/>
</dbReference>
<comment type="caution">
    <text evidence="6">The sequence shown here is derived from an EMBL/GenBank/DDBJ whole genome shotgun (WGS) entry which is preliminary data.</text>
</comment>
<dbReference type="PROSITE" id="PS50016">
    <property type="entry name" value="ZF_PHD_2"/>
    <property type="match status" value="1"/>
</dbReference>
<keyword evidence="3" id="KW-0862">Zinc</keyword>
<dbReference type="InterPro" id="IPR019787">
    <property type="entry name" value="Znf_PHD-finger"/>
</dbReference>
<evidence type="ECO:0000259" key="5">
    <source>
        <dbReference type="PROSITE" id="PS50016"/>
    </source>
</evidence>
<feature type="domain" description="PHD-type" evidence="5">
    <location>
        <begin position="17"/>
        <end position="76"/>
    </location>
</feature>
<dbReference type="Gene3D" id="3.30.40.10">
    <property type="entry name" value="Zinc/RING finger domain, C3HC4 (zinc finger)"/>
    <property type="match status" value="1"/>
</dbReference>
<evidence type="ECO:0000256" key="3">
    <source>
        <dbReference type="ARBA" id="ARBA00022833"/>
    </source>
</evidence>
<dbReference type="InterPro" id="IPR011011">
    <property type="entry name" value="Znf_FYVE_PHD"/>
</dbReference>
<reference evidence="6 7" key="1">
    <citation type="journal article" date="2023" name="Nucleic Acids Res.">
        <title>The hologenome of Daphnia magna reveals possible DNA methylation and microbiome-mediated evolution of the host genome.</title>
        <authorList>
            <person name="Chaturvedi A."/>
            <person name="Li X."/>
            <person name="Dhandapani V."/>
            <person name="Marshall H."/>
            <person name="Kissane S."/>
            <person name="Cuenca-Cambronero M."/>
            <person name="Asole G."/>
            <person name="Calvet F."/>
            <person name="Ruiz-Romero M."/>
            <person name="Marangio P."/>
            <person name="Guigo R."/>
            <person name="Rago D."/>
            <person name="Mirbahai L."/>
            <person name="Eastwood N."/>
            <person name="Colbourne J.K."/>
            <person name="Zhou J."/>
            <person name="Mallon E."/>
            <person name="Orsini L."/>
        </authorList>
    </citation>
    <scope>NUCLEOTIDE SEQUENCE [LARGE SCALE GENOMIC DNA]</scope>
    <source>
        <strain evidence="6">LRV0_1</strain>
    </source>
</reference>
<sequence>MVPKKKTAKAKDTNEEDETCSATICKMLSGLTARDSSGDWTKCDGPCKRWFHNRCAAIKRILKKTEKWDCIKCVNQSNRPCRNCIK</sequence>